<evidence type="ECO:0000259" key="1">
    <source>
        <dbReference type="Pfam" id="PF13475"/>
    </source>
</evidence>
<dbReference type="AlphaFoldDB" id="A0A382QZQ6"/>
<dbReference type="Pfam" id="PF13475">
    <property type="entry name" value="DUF4116"/>
    <property type="match status" value="2"/>
</dbReference>
<dbReference type="InterPro" id="IPR025197">
    <property type="entry name" value="DUF4116"/>
</dbReference>
<feature type="domain" description="DUF4116" evidence="1">
    <location>
        <begin position="48"/>
        <end position="107"/>
    </location>
</feature>
<organism evidence="2">
    <name type="scientific">marine metagenome</name>
    <dbReference type="NCBI Taxonomy" id="408172"/>
    <lineage>
        <taxon>unclassified sequences</taxon>
        <taxon>metagenomes</taxon>
        <taxon>ecological metagenomes</taxon>
    </lineage>
</organism>
<gene>
    <name evidence="2" type="ORF">METZ01_LOCUS343833</name>
</gene>
<dbReference type="EMBL" id="UINC01118091">
    <property type="protein sequence ID" value="SVC90979.1"/>
    <property type="molecule type" value="Genomic_DNA"/>
</dbReference>
<feature type="domain" description="DUF4116" evidence="1">
    <location>
        <begin position="109"/>
        <end position="157"/>
    </location>
</feature>
<name>A0A382QZQ6_9ZZZZ</name>
<feature type="non-terminal residue" evidence="2">
    <location>
        <position position="1"/>
    </location>
</feature>
<sequence length="319" mass="36379">ILVLRPDRIQDLRRHGNNTFLLWRNSHALVNSILDYAGISSKPAGIVDREELLEAVKLECGYYPLNPRPDWEALKHADDSFQADREVVLAAVRNSGTSLKYASEALKDDREVVLEAVRNNGIALKYASDTLKADREVVLEAVKNNGNALRLASTELQNAPELKKYCSNTMIDSKSFREDSGAEDYYKSKLDLNRYHDDAGYLIEWFVDNLGDALQWQDMKKGESKEFGTGTVFCIDRNLKVDTSDDDWIEAEGDILIMLTNDEYPDDTIKIRFKIGAIIDDDRLEIQDQSTYYLDSEGQENPLNYSNFLELYQILDDLV</sequence>
<reference evidence="2" key="1">
    <citation type="submission" date="2018-05" db="EMBL/GenBank/DDBJ databases">
        <authorList>
            <person name="Lanie J.A."/>
            <person name="Ng W.-L."/>
            <person name="Kazmierczak K.M."/>
            <person name="Andrzejewski T.M."/>
            <person name="Davidsen T.M."/>
            <person name="Wayne K.J."/>
            <person name="Tettelin H."/>
            <person name="Glass J.I."/>
            <person name="Rusch D."/>
            <person name="Podicherti R."/>
            <person name="Tsui H.-C.T."/>
            <person name="Winkler M.E."/>
        </authorList>
    </citation>
    <scope>NUCLEOTIDE SEQUENCE</scope>
</reference>
<accession>A0A382QZQ6</accession>
<evidence type="ECO:0000313" key="2">
    <source>
        <dbReference type="EMBL" id="SVC90979.1"/>
    </source>
</evidence>
<protein>
    <recommendedName>
        <fullName evidence="1">DUF4116 domain-containing protein</fullName>
    </recommendedName>
</protein>
<proteinExistence type="predicted"/>